<evidence type="ECO:0000256" key="1">
    <source>
        <dbReference type="SAM" id="MobiDB-lite"/>
    </source>
</evidence>
<proteinExistence type="predicted"/>
<keyword evidence="4" id="KW-1185">Reference proteome</keyword>
<evidence type="ECO:0000259" key="2">
    <source>
        <dbReference type="PROSITE" id="PS50943"/>
    </source>
</evidence>
<dbReference type="InterPro" id="IPR010982">
    <property type="entry name" value="Lambda_DNA-bd_dom_sf"/>
</dbReference>
<dbReference type="Pfam" id="PF01381">
    <property type="entry name" value="HTH_3"/>
    <property type="match status" value="1"/>
</dbReference>
<dbReference type="InterPro" id="IPR001387">
    <property type="entry name" value="Cro/C1-type_HTH"/>
</dbReference>
<sequence>MKLISQIKQRRLALGLQQKDMKLRIGMKQQQYQRIEAGGNPRLDTLELVAEGLDAELVLVPKEKLRAVRELLRAGSPDSKAGKKGAKADEDPWSDILE</sequence>
<evidence type="ECO:0000313" key="3">
    <source>
        <dbReference type="EMBL" id="SHG28413.1"/>
    </source>
</evidence>
<dbReference type="Proteomes" id="UP000184170">
    <property type="component" value="Unassembled WGS sequence"/>
</dbReference>
<accession>A0A1M5IKW4</accession>
<dbReference type="CDD" id="cd00093">
    <property type="entry name" value="HTH_XRE"/>
    <property type="match status" value="1"/>
</dbReference>
<reference evidence="4" key="1">
    <citation type="submission" date="2016-11" db="EMBL/GenBank/DDBJ databases">
        <authorList>
            <person name="Varghese N."/>
            <person name="Submissions S."/>
        </authorList>
    </citation>
    <scope>NUCLEOTIDE SEQUENCE [LARGE SCALE GENOMIC DNA]</scope>
    <source>
        <strain evidence="4">CGMCC 1.7063</strain>
    </source>
</reference>
<evidence type="ECO:0000313" key="4">
    <source>
        <dbReference type="Proteomes" id="UP000184170"/>
    </source>
</evidence>
<protein>
    <submittedName>
        <fullName evidence="3">Helix-turn-helix</fullName>
    </submittedName>
</protein>
<name>A0A1M5IKW4_9GAMM</name>
<feature type="domain" description="HTH cro/C1-type" evidence="2">
    <location>
        <begin position="7"/>
        <end position="60"/>
    </location>
</feature>
<dbReference type="EMBL" id="FQVA01000012">
    <property type="protein sequence ID" value="SHG28413.1"/>
    <property type="molecule type" value="Genomic_DNA"/>
</dbReference>
<feature type="region of interest" description="Disordered" evidence="1">
    <location>
        <begin position="72"/>
        <end position="98"/>
    </location>
</feature>
<dbReference type="GO" id="GO:0003677">
    <property type="term" value="F:DNA binding"/>
    <property type="evidence" value="ECO:0007669"/>
    <property type="project" value="InterPro"/>
</dbReference>
<dbReference type="SUPFAM" id="SSF47413">
    <property type="entry name" value="lambda repressor-like DNA-binding domains"/>
    <property type="match status" value="1"/>
</dbReference>
<dbReference type="SMART" id="SM00530">
    <property type="entry name" value="HTH_XRE"/>
    <property type="match status" value="1"/>
</dbReference>
<dbReference type="STRING" id="494016.SAMN04487965_3686"/>
<dbReference type="Gene3D" id="1.10.260.40">
    <property type="entry name" value="lambda repressor-like DNA-binding domains"/>
    <property type="match status" value="1"/>
</dbReference>
<dbReference type="PROSITE" id="PS50943">
    <property type="entry name" value="HTH_CROC1"/>
    <property type="match status" value="1"/>
</dbReference>
<dbReference type="AlphaFoldDB" id="A0A1M5IKW4"/>
<gene>
    <name evidence="3" type="ORF">SAMN04487965_3686</name>
</gene>
<organism evidence="3 4">
    <name type="scientific">Microbulbifer donghaiensis</name>
    <dbReference type="NCBI Taxonomy" id="494016"/>
    <lineage>
        <taxon>Bacteria</taxon>
        <taxon>Pseudomonadati</taxon>
        <taxon>Pseudomonadota</taxon>
        <taxon>Gammaproteobacteria</taxon>
        <taxon>Cellvibrionales</taxon>
        <taxon>Microbulbiferaceae</taxon>
        <taxon>Microbulbifer</taxon>
    </lineage>
</organism>